<feature type="transmembrane region" description="Helical" evidence="3">
    <location>
        <begin position="63"/>
        <end position="87"/>
    </location>
</feature>
<dbReference type="InterPro" id="IPR029787">
    <property type="entry name" value="Nucleotide_cyclase"/>
</dbReference>
<comment type="caution">
    <text evidence="5">The sequence shown here is derived from an EMBL/GenBank/DDBJ whole genome shotgun (WGS) entry which is preliminary data.</text>
</comment>
<name>A0ABV7DM00_9HYPH</name>
<comment type="catalytic activity">
    <reaction evidence="2">
        <text>2 GTP = 3',3'-c-di-GMP + 2 diphosphate</text>
        <dbReference type="Rhea" id="RHEA:24898"/>
        <dbReference type="ChEBI" id="CHEBI:33019"/>
        <dbReference type="ChEBI" id="CHEBI:37565"/>
        <dbReference type="ChEBI" id="CHEBI:58805"/>
        <dbReference type="EC" id="2.7.7.65"/>
    </reaction>
</comment>
<dbReference type="CDD" id="cd01949">
    <property type="entry name" value="GGDEF"/>
    <property type="match status" value="1"/>
</dbReference>
<dbReference type="PANTHER" id="PTHR45138">
    <property type="entry name" value="REGULATORY COMPONENTS OF SENSORY TRANSDUCTION SYSTEM"/>
    <property type="match status" value="1"/>
</dbReference>
<dbReference type="SMART" id="SM00267">
    <property type="entry name" value="GGDEF"/>
    <property type="match status" value="1"/>
</dbReference>
<dbReference type="Proteomes" id="UP001595377">
    <property type="component" value="Unassembled WGS sequence"/>
</dbReference>
<feature type="transmembrane region" description="Helical" evidence="3">
    <location>
        <begin position="27"/>
        <end position="51"/>
    </location>
</feature>
<dbReference type="InterPro" id="IPR043128">
    <property type="entry name" value="Rev_trsase/Diguanyl_cyclase"/>
</dbReference>
<protein>
    <recommendedName>
        <fullName evidence="1">diguanylate cyclase</fullName>
        <ecNumber evidence="1">2.7.7.65</ecNumber>
    </recommendedName>
</protein>
<dbReference type="RefSeq" id="WP_257314730.1">
    <property type="nucleotide sequence ID" value="NZ_JANFDG010000007.1"/>
</dbReference>
<evidence type="ECO:0000259" key="4">
    <source>
        <dbReference type="PROSITE" id="PS50887"/>
    </source>
</evidence>
<gene>
    <name evidence="5" type="ORF">ACFOHH_20185</name>
</gene>
<dbReference type="InterPro" id="IPR050469">
    <property type="entry name" value="Diguanylate_Cyclase"/>
</dbReference>
<accession>A0ABV7DM00</accession>
<keyword evidence="3" id="KW-0472">Membrane</keyword>
<dbReference type="PANTHER" id="PTHR45138:SF9">
    <property type="entry name" value="DIGUANYLATE CYCLASE DGCM-RELATED"/>
    <property type="match status" value="1"/>
</dbReference>
<keyword evidence="3" id="KW-1133">Transmembrane helix</keyword>
<dbReference type="Gene3D" id="3.30.70.270">
    <property type="match status" value="1"/>
</dbReference>
<evidence type="ECO:0000256" key="1">
    <source>
        <dbReference type="ARBA" id="ARBA00012528"/>
    </source>
</evidence>
<sequence length="275" mass="29808">MLRRLALWMRARMDVGTFETKADISTFVLHTVLVATVMATAIYLTVAAVLAHFDLLPYPFAAALRFGGTTTILIASSVTALLAWLIGSAAHELAISRAEFERLSRTDMLSGLLNRRAFTEEMAAGGGEGSLALFDVDRLKAVNDRHGHAVGDAVIVAVSEELLRVFPPPHAVGRFGGEEFAVLVRSEDRDDCRLMVEEARRSVASHPVEWAEGTVFVTLSAGIADRAGRPLESVFEAADRALYLAKSVGRDRAVHEDEATELLAPRRRAAGGRGR</sequence>
<dbReference type="PROSITE" id="PS50887">
    <property type="entry name" value="GGDEF"/>
    <property type="match status" value="1"/>
</dbReference>
<organism evidence="5 6">
    <name type="scientific">Shinella pollutisoli</name>
    <dbReference type="NCBI Taxonomy" id="2250594"/>
    <lineage>
        <taxon>Bacteria</taxon>
        <taxon>Pseudomonadati</taxon>
        <taxon>Pseudomonadota</taxon>
        <taxon>Alphaproteobacteria</taxon>
        <taxon>Hyphomicrobiales</taxon>
        <taxon>Rhizobiaceae</taxon>
        <taxon>Shinella</taxon>
    </lineage>
</organism>
<keyword evidence="6" id="KW-1185">Reference proteome</keyword>
<evidence type="ECO:0000256" key="2">
    <source>
        <dbReference type="ARBA" id="ARBA00034247"/>
    </source>
</evidence>
<reference evidence="6" key="1">
    <citation type="journal article" date="2019" name="Int. J. Syst. Evol. Microbiol.">
        <title>The Global Catalogue of Microorganisms (GCM) 10K type strain sequencing project: providing services to taxonomists for standard genome sequencing and annotation.</title>
        <authorList>
            <consortium name="The Broad Institute Genomics Platform"/>
            <consortium name="The Broad Institute Genome Sequencing Center for Infectious Disease"/>
            <person name="Wu L."/>
            <person name="Ma J."/>
        </authorList>
    </citation>
    <scope>NUCLEOTIDE SEQUENCE [LARGE SCALE GENOMIC DNA]</scope>
    <source>
        <strain evidence="6">KCTC 52677</strain>
    </source>
</reference>
<dbReference type="SUPFAM" id="SSF55073">
    <property type="entry name" value="Nucleotide cyclase"/>
    <property type="match status" value="1"/>
</dbReference>
<feature type="domain" description="GGDEF" evidence="4">
    <location>
        <begin position="127"/>
        <end position="258"/>
    </location>
</feature>
<evidence type="ECO:0000313" key="6">
    <source>
        <dbReference type="Proteomes" id="UP001595377"/>
    </source>
</evidence>
<dbReference type="EMBL" id="JBHRSP010000034">
    <property type="protein sequence ID" value="MFC3075440.1"/>
    <property type="molecule type" value="Genomic_DNA"/>
</dbReference>
<dbReference type="InterPro" id="IPR000160">
    <property type="entry name" value="GGDEF_dom"/>
</dbReference>
<evidence type="ECO:0000313" key="5">
    <source>
        <dbReference type="EMBL" id="MFC3075440.1"/>
    </source>
</evidence>
<dbReference type="EC" id="2.7.7.65" evidence="1"/>
<keyword evidence="3" id="KW-0812">Transmembrane</keyword>
<dbReference type="Pfam" id="PF00990">
    <property type="entry name" value="GGDEF"/>
    <property type="match status" value="1"/>
</dbReference>
<dbReference type="NCBIfam" id="TIGR00254">
    <property type="entry name" value="GGDEF"/>
    <property type="match status" value="1"/>
</dbReference>
<evidence type="ECO:0000256" key="3">
    <source>
        <dbReference type="SAM" id="Phobius"/>
    </source>
</evidence>
<proteinExistence type="predicted"/>